<sequence length="62" mass="6758">KPTLASIRGGTDGSKLTEMGLPTPNLSYAGRNPHGYFEWACAEEMAESVEWLLSLAQTWSEA</sequence>
<feature type="non-terminal residue" evidence="2">
    <location>
        <position position="1"/>
    </location>
</feature>
<evidence type="ECO:0000256" key="1">
    <source>
        <dbReference type="ARBA" id="ARBA00001947"/>
    </source>
</evidence>
<accession>X0W0T2</accession>
<organism evidence="2">
    <name type="scientific">marine sediment metagenome</name>
    <dbReference type="NCBI Taxonomy" id="412755"/>
    <lineage>
        <taxon>unclassified sequences</taxon>
        <taxon>metagenomes</taxon>
        <taxon>ecological metagenomes</taxon>
    </lineage>
</organism>
<protein>
    <recommendedName>
        <fullName evidence="3">Peptidase M20 dimerisation domain-containing protein</fullName>
    </recommendedName>
</protein>
<comment type="cofactor">
    <cofactor evidence="1">
        <name>Zn(2+)</name>
        <dbReference type="ChEBI" id="CHEBI:29105"/>
    </cofactor>
</comment>
<evidence type="ECO:0000313" key="2">
    <source>
        <dbReference type="EMBL" id="GAG16942.1"/>
    </source>
</evidence>
<dbReference type="GO" id="GO:0045148">
    <property type="term" value="F:tripeptide aminopeptidase activity"/>
    <property type="evidence" value="ECO:0007669"/>
    <property type="project" value="TreeGrafter"/>
</dbReference>
<dbReference type="SUPFAM" id="SSF53187">
    <property type="entry name" value="Zn-dependent exopeptidases"/>
    <property type="match status" value="1"/>
</dbReference>
<dbReference type="Gene3D" id="3.40.630.10">
    <property type="entry name" value="Zn peptidases"/>
    <property type="match status" value="1"/>
</dbReference>
<dbReference type="PANTHER" id="PTHR42994:SF1">
    <property type="entry name" value="PEPTIDASE T"/>
    <property type="match status" value="1"/>
</dbReference>
<reference evidence="2" key="1">
    <citation type="journal article" date="2014" name="Front. Microbiol.">
        <title>High frequency of phylogenetically diverse reductive dehalogenase-homologous genes in deep subseafloor sedimentary metagenomes.</title>
        <authorList>
            <person name="Kawai M."/>
            <person name="Futagami T."/>
            <person name="Toyoda A."/>
            <person name="Takaki Y."/>
            <person name="Nishi S."/>
            <person name="Hori S."/>
            <person name="Arai W."/>
            <person name="Tsubouchi T."/>
            <person name="Morono Y."/>
            <person name="Uchiyama I."/>
            <person name="Ito T."/>
            <person name="Fujiyama A."/>
            <person name="Inagaki F."/>
            <person name="Takami H."/>
        </authorList>
    </citation>
    <scope>NUCLEOTIDE SEQUENCE</scope>
    <source>
        <strain evidence="2">Expedition CK06-06</strain>
    </source>
</reference>
<dbReference type="GO" id="GO:0005829">
    <property type="term" value="C:cytosol"/>
    <property type="evidence" value="ECO:0007669"/>
    <property type="project" value="TreeGrafter"/>
</dbReference>
<proteinExistence type="predicted"/>
<dbReference type="AlphaFoldDB" id="X0W0T2"/>
<name>X0W0T2_9ZZZZ</name>
<evidence type="ECO:0008006" key="3">
    <source>
        <dbReference type="Google" id="ProtNLM"/>
    </source>
</evidence>
<dbReference type="PANTHER" id="PTHR42994">
    <property type="entry name" value="PEPTIDASE T"/>
    <property type="match status" value="1"/>
</dbReference>
<comment type="caution">
    <text evidence="2">The sequence shown here is derived from an EMBL/GenBank/DDBJ whole genome shotgun (WGS) entry which is preliminary data.</text>
</comment>
<gene>
    <name evidence="2" type="ORF">S01H1_58107</name>
</gene>
<dbReference type="EMBL" id="BARS01037936">
    <property type="protein sequence ID" value="GAG16942.1"/>
    <property type="molecule type" value="Genomic_DNA"/>
</dbReference>